<dbReference type="EMBL" id="CM046391">
    <property type="protein sequence ID" value="KAI8560052.1"/>
    <property type="molecule type" value="Genomic_DNA"/>
</dbReference>
<reference evidence="1" key="1">
    <citation type="submission" date="2022-02" db="EMBL/GenBank/DDBJ databases">
        <title>Plant Genome Project.</title>
        <authorList>
            <person name="Zhang R.-G."/>
        </authorList>
    </citation>
    <scope>NUCLEOTIDE SEQUENCE</scope>
    <source>
        <strain evidence="1">AT1</strain>
    </source>
</reference>
<keyword evidence="2" id="KW-1185">Reference proteome</keyword>
<name>A0ACC0P5R4_RHOML</name>
<evidence type="ECO:0000313" key="2">
    <source>
        <dbReference type="Proteomes" id="UP001062846"/>
    </source>
</evidence>
<comment type="caution">
    <text evidence="1">The sequence shown here is derived from an EMBL/GenBank/DDBJ whole genome shotgun (WGS) entry which is preliminary data.</text>
</comment>
<sequence length="563" mass="62024">MYPIAMAVVESELKSSWTWFFELLTDVIGKPQDKGWGRTESMIVISWSGAQVSHETLRFQLPKSAQREGGKGLKDLMWGATNAYTLPEYQAKMRELRAVSMEAHNWLIHEPPKNWVSCFYSPVARTNRMVNNLSESFNNAIKKVRDQPILTMMESLRKHVMQRYVERTKSCSTFKTNICPNIVKKLEIEKASAMEFSVMYCAPHKFEIWSPYKSFIVDIELNTCSCRKWEVTGIPCRHACAAMIKDRRKPEDFISPYFLTDTFRKSYAYLINPIPNKSMWMRIEFEDIMPPPYRRKSGRPKKTRRKGAKEALAQSGTIFKCRKCNQPGHNARTCKAHVSSTSAEVGESSTSQVVTREGSPCPLIPIGRKDVSSGVRRGRGTGRGVPRGRGLSRSRGVVIGVPTGGGRGVARGVTTGRVVTRSWAFQWGVTLGTGVGRGMAARGGMSRGKEVVVVARGVLRGKPVVVAAKGGLSRGQGVAVQIGGDKAVEIGGTRNDQIGASGVARAVQIDVQPSLPTLVRNGKKVIFKSALGGGYQPGWKIARIGDGVFSSQVYNGITKGSTQ</sequence>
<organism evidence="1 2">
    <name type="scientific">Rhododendron molle</name>
    <name type="common">Chinese azalea</name>
    <name type="synonym">Azalea mollis</name>
    <dbReference type="NCBI Taxonomy" id="49168"/>
    <lineage>
        <taxon>Eukaryota</taxon>
        <taxon>Viridiplantae</taxon>
        <taxon>Streptophyta</taxon>
        <taxon>Embryophyta</taxon>
        <taxon>Tracheophyta</taxon>
        <taxon>Spermatophyta</taxon>
        <taxon>Magnoliopsida</taxon>
        <taxon>eudicotyledons</taxon>
        <taxon>Gunneridae</taxon>
        <taxon>Pentapetalae</taxon>
        <taxon>asterids</taxon>
        <taxon>Ericales</taxon>
        <taxon>Ericaceae</taxon>
        <taxon>Ericoideae</taxon>
        <taxon>Rhodoreae</taxon>
        <taxon>Rhododendron</taxon>
    </lineage>
</organism>
<evidence type="ECO:0000313" key="1">
    <source>
        <dbReference type="EMBL" id="KAI8560052.1"/>
    </source>
</evidence>
<protein>
    <submittedName>
        <fullName evidence="1">Uncharacterized protein</fullName>
    </submittedName>
</protein>
<dbReference type="Proteomes" id="UP001062846">
    <property type="component" value="Chromosome 4"/>
</dbReference>
<gene>
    <name evidence="1" type="ORF">RHMOL_Rhmol04G0225000</name>
</gene>
<accession>A0ACC0P5R4</accession>
<proteinExistence type="predicted"/>